<keyword evidence="1" id="KW-0833">Ubl conjugation pathway</keyword>
<dbReference type="GO" id="GO:0008270">
    <property type="term" value="F:zinc ion binding"/>
    <property type="evidence" value="ECO:0007669"/>
    <property type="project" value="UniProtKB-KW"/>
</dbReference>
<comment type="catalytic activity">
    <reaction evidence="1">
        <text>S-ubiquitinyl-[E2 ubiquitin-conjugating enzyme]-L-cysteine + [acceptor protein]-L-lysine = [E2 ubiquitin-conjugating enzyme]-L-cysteine + N(6)-ubiquitinyl-[acceptor protein]-L-lysine.</text>
        <dbReference type="EC" id="2.3.2.27"/>
    </reaction>
</comment>
<comment type="subcellular location">
    <subcellularLocation>
        <location evidence="1">Nucleus</location>
    </subcellularLocation>
</comment>
<keyword evidence="1" id="KW-0539">Nucleus</keyword>
<comment type="subunit">
    <text evidence="1">Component of the Smc5-Smc6 complex.</text>
</comment>
<dbReference type="EC" id="2.3.2.27" evidence="1"/>
<dbReference type="AlphaFoldDB" id="A5DIC3"/>
<dbReference type="GO" id="GO:0005634">
    <property type="term" value="C:nucleus"/>
    <property type="evidence" value="ECO:0007669"/>
    <property type="project" value="UniProtKB-SubCell"/>
</dbReference>
<dbReference type="OMA" id="RCPNYSN"/>
<keyword evidence="1" id="KW-0862">Zinc</keyword>
<dbReference type="GeneID" id="5127387"/>
<keyword evidence="1" id="KW-0233">DNA recombination</keyword>
<evidence type="ECO:0000313" key="2">
    <source>
        <dbReference type="EMBL" id="EDK38926.2"/>
    </source>
</evidence>
<dbReference type="GO" id="GO:0030915">
    <property type="term" value="C:Smc5-Smc6 complex"/>
    <property type="evidence" value="ECO:0007669"/>
    <property type="project" value="UniProtKB-UniRule"/>
</dbReference>
<accession>A5DIC3</accession>
<organism evidence="2 3">
    <name type="scientific">Meyerozyma guilliermondii (strain ATCC 6260 / CBS 566 / DSM 6381 / JCM 1539 / NBRC 10279 / NRRL Y-324)</name>
    <name type="common">Yeast</name>
    <name type="synonym">Candida guilliermondii</name>
    <dbReference type="NCBI Taxonomy" id="294746"/>
    <lineage>
        <taxon>Eukaryota</taxon>
        <taxon>Fungi</taxon>
        <taxon>Dikarya</taxon>
        <taxon>Ascomycota</taxon>
        <taxon>Saccharomycotina</taxon>
        <taxon>Pichiomycetes</taxon>
        <taxon>Debaryomycetaceae</taxon>
        <taxon>Meyerozyma</taxon>
    </lineage>
</organism>
<keyword evidence="1" id="KW-0808">Transferase</keyword>
<dbReference type="KEGG" id="pgu:PGUG_03024"/>
<dbReference type="GO" id="GO:0000724">
    <property type="term" value="P:double-strand break repair via homologous recombination"/>
    <property type="evidence" value="ECO:0007669"/>
    <property type="project" value="TreeGrafter"/>
</dbReference>
<dbReference type="HOGENOM" id="CLU_045153_4_0_1"/>
<dbReference type="STRING" id="294746.A5DIC3"/>
<dbReference type="OrthoDB" id="185455at2759"/>
<sequence length="270" mass="30293">MSISPTVNYGEVHRAILTHVRACKVISRSRLEEDFQHIVSAISQTTDSDDNSGQTKIDHFVSTINSRITNHGMKITKSRSQVTNETYFLFVNTLSDDIIKNNSTYSINELDAIKKLIDEIIESGLSYSIGLVPATQVIAATLNKPMREAGVFIEDLVDQGWLNITVHDQVILSMRGLCELERYLLDRYGTTEQDGSVYTCFQCKEIVTLGKKCCRCHTAFHYKCGEVWLKSSKLGQCPRDGCEFNWNDAAEIIGVEPDSIIAEENVESVL</sequence>
<proteinExistence type="inferred from homology"/>
<dbReference type="GO" id="GO:0061630">
    <property type="term" value="F:ubiquitin protein ligase activity"/>
    <property type="evidence" value="ECO:0007669"/>
    <property type="project" value="UniProtKB-EC"/>
</dbReference>
<dbReference type="Gene3D" id="3.30.40.10">
    <property type="entry name" value="Zinc/RING finger domain, C3HC4 (zinc finger)"/>
    <property type="match status" value="1"/>
</dbReference>
<keyword evidence="1" id="KW-0227">DNA damage</keyword>
<evidence type="ECO:0000313" key="3">
    <source>
        <dbReference type="Proteomes" id="UP000001997"/>
    </source>
</evidence>
<keyword evidence="1" id="KW-0479">Metal-binding</keyword>
<dbReference type="InterPro" id="IPR036388">
    <property type="entry name" value="WH-like_DNA-bd_sf"/>
</dbReference>
<evidence type="ECO:0000256" key="1">
    <source>
        <dbReference type="RuleBase" id="RU368018"/>
    </source>
</evidence>
<dbReference type="InParanoid" id="A5DIC3"/>
<dbReference type="Gene3D" id="3.90.1150.220">
    <property type="match status" value="1"/>
</dbReference>
<dbReference type="RefSeq" id="XP_001485295.2">
    <property type="nucleotide sequence ID" value="XM_001485245.1"/>
</dbReference>
<dbReference type="InterPro" id="IPR013083">
    <property type="entry name" value="Znf_RING/FYVE/PHD"/>
</dbReference>
<dbReference type="Proteomes" id="UP000001997">
    <property type="component" value="Unassembled WGS sequence"/>
</dbReference>
<dbReference type="InterPro" id="IPR011513">
    <property type="entry name" value="Nse1"/>
</dbReference>
<keyword evidence="3" id="KW-1185">Reference proteome</keyword>
<dbReference type="VEuPathDB" id="FungiDB:PGUG_03024"/>
<dbReference type="EMBL" id="CH408157">
    <property type="protein sequence ID" value="EDK38926.2"/>
    <property type="molecule type" value="Genomic_DNA"/>
</dbReference>
<dbReference type="eggNOG" id="KOG4718">
    <property type="taxonomic scope" value="Eukaryota"/>
</dbReference>
<dbReference type="PANTHER" id="PTHR20973:SF0">
    <property type="entry name" value="NON-STRUCTURAL MAINTENANCE OF CHROMOSOMES ELEMENT 1 HOMOLOG"/>
    <property type="match status" value="1"/>
</dbReference>
<dbReference type="Gene3D" id="1.10.10.10">
    <property type="entry name" value="Winged helix-like DNA-binding domain superfamily/Winged helix DNA-binding domain"/>
    <property type="match status" value="1"/>
</dbReference>
<comment type="similarity">
    <text evidence="1">Belongs to the NSE1 family.</text>
</comment>
<gene>
    <name evidence="2" type="ORF">PGUG_03024</name>
</gene>
<protein>
    <recommendedName>
        <fullName evidence="1">Non-structural maintenance of chromosomes element 1 homolog</fullName>
        <ecNumber evidence="1">2.3.2.27</ecNumber>
    </recommendedName>
</protein>
<name>A5DIC3_PICGU</name>
<reference evidence="2 3" key="1">
    <citation type="journal article" date="2009" name="Nature">
        <title>Evolution of pathogenicity and sexual reproduction in eight Candida genomes.</title>
        <authorList>
            <person name="Butler G."/>
            <person name="Rasmussen M.D."/>
            <person name="Lin M.F."/>
            <person name="Santos M.A."/>
            <person name="Sakthikumar S."/>
            <person name="Munro C.A."/>
            <person name="Rheinbay E."/>
            <person name="Grabherr M."/>
            <person name="Forche A."/>
            <person name="Reedy J.L."/>
            <person name="Agrafioti I."/>
            <person name="Arnaud M.B."/>
            <person name="Bates S."/>
            <person name="Brown A.J."/>
            <person name="Brunke S."/>
            <person name="Costanzo M.C."/>
            <person name="Fitzpatrick D.A."/>
            <person name="de Groot P.W."/>
            <person name="Harris D."/>
            <person name="Hoyer L.L."/>
            <person name="Hube B."/>
            <person name="Klis F.M."/>
            <person name="Kodira C."/>
            <person name="Lennard N."/>
            <person name="Logue M.E."/>
            <person name="Martin R."/>
            <person name="Neiman A.M."/>
            <person name="Nikolaou E."/>
            <person name="Quail M.A."/>
            <person name="Quinn J."/>
            <person name="Santos M.C."/>
            <person name="Schmitzberger F.F."/>
            <person name="Sherlock G."/>
            <person name="Shah P."/>
            <person name="Silverstein K.A."/>
            <person name="Skrzypek M.S."/>
            <person name="Soll D."/>
            <person name="Staggs R."/>
            <person name="Stansfield I."/>
            <person name="Stumpf M.P."/>
            <person name="Sudbery P.E."/>
            <person name="Srikantha T."/>
            <person name="Zeng Q."/>
            <person name="Berman J."/>
            <person name="Berriman M."/>
            <person name="Heitman J."/>
            <person name="Gow N.A."/>
            <person name="Lorenz M.C."/>
            <person name="Birren B.W."/>
            <person name="Kellis M."/>
            <person name="Cuomo C.A."/>
        </authorList>
    </citation>
    <scope>NUCLEOTIDE SEQUENCE [LARGE SCALE GENOMIC DNA]</scope>
    <source>
        <strain evidence="3">ATCC 6260 / CBS 566 / DSM 6381 / JCM 1539 / NBRC 10279 / NRRL Y-324</strain>
    </source>
</reference>
<comment type="function">
    <text evidence="1">Acts in a DNA repair pathway for removal of UV-induced DNA damage that is distinct from classical nucleotide excision repair and in repair of ionizing radiation damage. Functions in homologous recombination repair of DNA double strand breaks and in recovery of stalled replication forks.</text>
</comment>
<dbReference type="Pfam" id="PF07574">
    <property type="entry name" value="SMC_Nse1"/>
    <property type="match status" value="1"/>
</dbReference>
<dbReference type="PANTHER" id="PTHR20973">
    <property type="entry name" value="NON-SMC ELEMENT 1-RELATED"/>
    <property type="match status" value="1"/>
</dbReference>
<keyword evidence="1" id="KW-0234">DNA repair</keyword>
<keyword evidence="1" id="KW-0863">Zinc-finger</keyword>